<evidence type="ECO:0000259" key="1">
    <source>
        <dbReference type="Pfam" id="PF03559"/>
    </source>
</evidence>
<organism evidence="2 3">
    <name type="scientific">Lentzea indica</name>
    <dbReference type="NCBI Taxonomy" id="2604800"/>
    <lineage>
        <taxon>Bacteria</taxon>
        <taxon>Bacillati</taxon>
        <taxon>Actinomycetota</taxon>
        <taxon>Actinomycetes</taxon>
        <taxon>Pseudonocardiales</taxon>
        <taxon>Pseudonocardiaceae</taxon>
        <taxon>Lentzea</taxon>
    </lineage>
</organism>
<evidence type="ECO:0000313" key="2">
    <source>
        <dbReference type="EMBL" id="NKE58794.1"/>
    </source>
</evidence>
<sequence>MAIETVLETREDTELPHRFARSAATTAGVSMRTADLPAWFAERRAAHRFRVRPIPFSELDGWAFDPATGNLAHRTGRYFSIEGLQVVPDDDPSRTWQQPIIVQPEIGILGILAKEFDGVLHFLMQAKMEPGNTNLLQLSPTVQATHSNYTRIHGGSRVKYLDYFIRPGRHRVLADALQSEHGSWFFQKSNRNMIVETFDEVPQDDDFRWLTLGQIGELLRLDNVVNMDARTVLSTAPTTYAEAGALHSDTDLLSWLTTERSRRRLRPRLLPLTRLAEWERDDMSLAHVHRRHFRVVAVAVEAGNREVSAWRQPLLEPVGPGTHAFLVRSFGGVPHVLVAARAEGGLADVVELGPTVQCHPREHTDPLSGERSPFLDTVLNADPRRIRYAATHCEEGGRFLRAESRYLLVDADEEQAPERPPPGYHWLTPGQLASLARHSRYVNVQARTLLAVLNTRAVRL</sequence>
<gene>
    <name evidence="2" type="ORF">FXN61_19055</name>
</gene>
<reference evidence="2 3" key="1">
    <citation type="submission" date="2019-08" db="EMBL/GenBank/DDBJ databases">
        <title>Lentzea from Indian Himalayas.</title>
        <authorList>
            <person name="Mandal S."/>
            <person name="Mallick Gupta A."/>
            <person name="Maiti P.K."/>
            <person name="Sarkar J."/>
            <person name="Mandal S."/>
        </authorList>
    </citation>
    <scope>NUCLEOTIDE SEQUENCE [LARGE SCALE GENOMIC DNA]</scope>
    <source>
        <strain evidence="2 3">PSKA42</strain>
    </source>
</reference>
<dbReference type="EMBL" id="VSRL01000065">
    <property type="protein sequence ID" value="NKE58794.1"/>
    <property type="molecule type" value="Genomic_DNA"/>
</dbReference>
<dbReference type="Gene3D" id="3.90.79.40">
    <property type="entry name" value="EvaA sugar 2,3-dehydratase subunit"/>
    <property type="match status" value="2"/>
</dbReference>
<dbReference type="Proteomes" id="UP001515943">
    <property type="component" value="Unassembled WGS sequence"/>
</dbReference>
<comment type="caution">
    <text evidence="2">The sequence shown here is derived from an EMBL/GenBank/DDBJ whole genome shotgun (WGS) entry which is preliminary data.</text>
</comment>
<protein>
    <submittedName>
        <fullName evidence="2">NDP-hexose 2,3-dehydratase</fullName>
    </submittedName>
</protein>
<feature type="domain" description="dTDP-4-dehydro-6-deoxy-alpha-D-glucopyranose 2,3-dehydratase" evidence="1">
    <location>
        <begin position="250"/>
        <end position="453"/>
    </location>
</feature>
<dbReference type="RefSeq" id="WP_167975453.1">
    <property type="nucleotide sequence ID" value="NZ_VSRL01000065.1"/>
</dbReference>
<dbReference type="InterPro" id="IPR005212">
    <property type="entry name" value="EvaA-like"/>
</dbReference>
<proteinExistence type="predicted"/>
<dbReference type="Pfam" id="PF03559">
    <property type="entry name" value="Hexose_dehydrat"/>
    <property type="match status" value="2"/>
</dbReference>
<keyword evidence="3" id="KW-1185">Reference proteome</keyword>
<name>A0ABX1FII4_9PSEU</name>
<dbReference type="InterPro" id="IPR038153">
    <property type="entry name" value="EvaA-like_sf"/>
</dbReference>
<evidence type="ECO:0000313" key="3">
    <source>
        <dbReference type="Proteomes" id="UP001515943"/>
    </source>
</evidence>
<accession>A0ABX1FII4</accession>
<feature type="domain" description="dTDP-4-dehydro-6-deoxy-alpha-D-glucopyranose 2,3-dehydratase" evidence="1">
    <location>
        <begin position="34"/>
        <end position="235"/>
    </location>
</feature>